<reference evidence="2 3" key="1">
    <citation type="submission" date="2018-07" db="EMBL/GenBank/DDBJ databases">
        <title>Motiliproteus coralliicola sp. nov., a bacterium isolated from Coral.</title>
        <authorList>
            <person name="Wang G."/>
        </authorList>
    </citation>
    <scope>NUCLEOTIDE SEQUENCE [LARGE SCALE GENOMIC DNA]</scope>
    <source>
        <strain evidence="2 3">C34</strain>
    </source>
</reference>
<organism evidence="2 3">
    <name type="scientific">Motiliproteus coralliicola</name>
    <dbReference type="NCBI Taxonomy" id="2283196"/>
    <lineage>
        <taxon>Bacteria</taxon>
        <taxon>Pseudomonadati</taxon>
        <taxon>Pseudomonadota</taxon>
        <taxon>Gammaproteobacteria</taxon>
        <taxon>Oceanospirillales</taxon>
        <taxon>Oceanospirillaceae</taxon>
        <taxon>Motiliproteus</taxon>
    </lineage>
</organism>
<dbReference type="GO" id="GO:0008999">
    <property type="term" value="F:protein-N-terminal-alanine acetyltransferase activity"/>
    <property type="evidence" value="ECO:0007669"/>
    <property type="project" value="TreeGrafter"/>
</dbReference>
<comment type="caution">
    <text evidence="2">The sequence shown here is derived from an EMBL/GenBank/DDBJ whole genome shotgun (WGS) entry which is preliminary data.</text>
</comment>
<protein>
    <submittedName>
        <fullName evidence="2">N-acetyltransferase</fullName>
    </submittedName>
</protein>
<sequence>MDIKNRPKLAHYQYLEHNDLFGDMAMSLQTSQEAIYPRPLSGSVVNNPPPALLPARAPIVGRWVTLEPQDAERDADELFEAGHCTPEGLAIWDYLAYGPWPSVEAYKQTLKAQAASFDPIFYSIRCHATGKRCGQITLMDLNAINGVAEIGNIWFGPELQRTRGATEALFLAMDYPMSQLGYRRMQWRCNALNQRSRSAARRLGFRFEGIFYNHLIFKGKNRDTAWYSILDNEWPVVRELIDYWLADDNFDEQGQAIESLSALMQQRDGDAWERHQTGDER</sequence>
<evidence type="ECO:0000313" key="2">
    <source>
        <dbReference type="EMBL" id="RDE19045.1"/>
    </source>
</evidence>
<dbReference type="InterPro" id="IPR000182">
    <property type="entry name" value="GNAT_dom"/>
</dbReference>
<evidence type="ECO:0000313" key="3">
    <source>
        <dbReference type="Proteomes" id="UP000253769"/>
    </source>
</evidence>
<feature type="domain" description="N-acetyltransferase" evidence="1">
    <location>
        <begin position="89"/>
        <end position="223"/>
    </location>
</feature>
<proteinExistence type="predicted"/>
<dbReference type="Proteomes" id="UP000253769">
    <property type="component" value="Unassembled WGS sequence"/>
</dbReference>
<dbReference type="InterPro" id="IPR016181">
    <property type="entry name" value="Acyl_CoA_acyltransferase"/>
</dbReference>
<dbReference type="PANTHER" id="PTHR43441">
    <property type="entry name" value="RIBOSOMAL-PROTEIN-SERINE ACETYLTRANSFERASE"/>
    <property type="match status" value="1"/>
</dbReference>
<keyword evidence="2" id="KW-0808">Transferase</keyword>
<dbReference type="EMBL" id="QQOH01000004">
    <property type="protein sequence ID" value="RDE19045.1"/>
    <property type="molecule type" value="Genomic_DNA"/>
</dbReference>
<keyword evidence="3" id="KW-1185">Reference proteome</keyword>
<evidence type="ECO:0000259" key="1">
    <source>
        <dbReference type="PROSITE" id="PS51186"/>
    </source>
</evidence>
<dbReference type="PROSITE" id="PS51186">
    <property type="entry name" value="GNAT"/>
    <property type="match status" value="1"/>
</dbReference>
<dbReference type="FunFam" id="3.40.630.30:FF:000047">
    <property type="entry name" value="Acetyltransferase, GNAT family"/>
    <property type="match status" value="1"/>
</dbReference>
<dbReference type="SUPFAM" id="SSF55729">
    <property type="entry name" value="Acyl-CoA N-acyltransferases (Nat)"/>
    <property type="match status" value="1"/>
</dbReference>
<dbReference type="Pfam" id="PF13302">
    <property type="entry name" value="Acetyltransf_3"/>
    <property type="match status" value="1"/>
</dbReference>
<dbReference type="AlphaFoldDB" id="A0A369WHW1"/>
<dbReference type="PANTHER" id="PTHR43441:SF2">
    <property type="entry name" value="FAMILY ACETYLTRANSFERASE, PUTATIVE (AFU_ORTHOLOGUE AFUA_7G00850)-RELATED"/>
    <property type="match status" value="1"/>
</dbReference>
<dbReference type="Gene3D" id="3.40.630.30">
    <property type="match status" value="1"/>
</dbReference>
<name>A0A369WHW1_9GAMM</name>
<dbReference type="GO" id="GO:1990189">
    <property type="term" value="F:protein N-terminal-serine acetyltransferase activity"/>
    <property type="evidence" value="ECO:0007669"/>
    <property type="project" value="TreeGrafter"/>
</dbReference>
<dbReference type="InterPro" id="IPR051908">
    <property type="entry name" value="Ribosomal_N-acetyltransferase"/>
</dbReference>
<gene>
    <name evidence="2" type="ORF">DV711_15730</name>
</gene>
<accession>A0A369WHW1</accession>